<protein>
    <recommendedName>
        <fullName evidence="3">DUF3848 domain-containing protein</fullName>
    </recommendedName>
</protein>
<evidence type="ECO:0008006" key="3">
    <source>
        <dbReference type="Google" id="ProtNLM"/>
    </source>
</evidence>
<name>A0A1I1M5J2_RUMAL</name>
<organism evidence="1 2">
    <name type="scientific">Ruminococcus albus</name>
    <dbReference type="NCBI Taxonomy" id="1264"/>
    <lineage>
        <taxon>Bacteria</taxon>
        <taxon>Bacillati</taxon>
        <taxon>Bacillota</taxon>
        <taxon>Clostridia</taxon>
        <taxon>Eubacteriales</taxon>
        <taxon>Oscillospiraceae</taxon>
        <taxon>Ruminococcus</taxon>
    </lineage>
</organism>
<dbReference type="AlphaFoldDB" id="A0A1I1M5J2"/>
<evidence type="ECO:0000313" key="1">
    <source>
        <dbReference type="EMBL" id="SFC80767.1"/>
    </source>
</evidence>
<evidence type="ECO:0000313" key="2">
    <source>
        <dbReference type="Proteomes" id="UP000182192"/>
    </source>
</evidence>
<dbReference type="EMBL" id="FOKQ01000021">
    <property type="protein sequence ID" value="SFC80767.1"/>
    <property type="molecule type" value="Genomic_DNA"/>
</dbReference>
<sequence length="117" mass="13897">MKNSVDMLVGKINREYETMRKKWWDMTADELIYNAERIAAAKFIKENIVSCISDDEAKYLLRFKEPLAAVIETILYRYEPQNIAEREWFSDHLYDLLDKRELDCDFEAEATNGMTML</sequence>
<dbReference type="RefSeq" id="WP_074962081.1">
    <property type="nucleotide sequence ID" value="NZ_FOKQ01000021.1"/>
</dbReference>
<dbReference type="OrthoDB" id="1826634at2"/>
<proteinExistence type="predicted"/>
<gene>
    <name evidence="1" type="ORF">SAMN02910406_02428</name>
</gene>
<accession>A0A1I1M5J2</accession>
<reference evidence="1 2" key="1">
    <citation type="submission" date="2016-10" db="EMBL/GenBank/DDBJ databases">
        <authorList>
            <person name="de Groot N.N."/>
        </authorList>
    </citation>
    <scope>NUCLEOTIDE SEQUENCE [LARGE SCALE GENOMIC DNA]</scope>
    <source>
        <strain evidence="1 2">AR67</strain>
    </source>
</reference>
<dbReference type="Proteomes" id="UP000182192">
    <property type="component" value="Unassembled WGS sequence"/>
</dbReference>